<name>K2K6Y7_9GAMM</name>
<protein>
    <submittedName>
        <fullName evidence="2">Uncharacterized protein</fullName>
    </submittedName>
</protein>
<accession>K2K6Y7</accession>
<dbReference type="PATRIC" id="fig|740709.3.peg.1712"/>
<gene>
    <name evidence="2" type="ORF">A10D4_08452</name>
</gene>
<proteinExistence type="predicted"/>
<dbReference type="Proteomes" id="UP000014115">
    <property type="component" value="Unassembled WGS sequence"/>
</dbReference>
<feature type="signal peptide" evidence="1">
    <location>
        <begin position="1"/>
        <end position="24"/>
    </location>
</feature>
<reference evidence="2 3" key="1">
    <citation type="journal article" date="2012" name="J. Bacteriol.">
        <title>Genome Sequence of Idiomarina xiamenensis Type Strain 10-D-4.</title>
        <authorList>
            <person name="Lai Q."/>
            <person name="Wang L."/>
            <person name="Wang W."/>
            <person name="Shao Z."/>
        </authorList>
    </citation>
    <scope>NUCLEOTIDE SEQUENCE [LARGE SCALE GENOMIC DNA]</scope>
    <source>
        <strain evidence="2 3">10-D-4</strain>
    </source>
</reference>
<keyword evidence="1" id="KW-0732">Signal</keyword>
<dbReference type="eggNOG" id="ENOG5031TEM">
    <property type="taxonomic scope" value="Bacteria"/>
</dbReference>
<dbReference type="EMBL" id="AMRG01000009">
    <property type="protein sequence ID" value="EKE83438.1"/>
    <property type="molecule type" value="Genomic_DNA"/>
</dbReference>
<keyword evidence="3" id="KW-1185">Reference proteome</keyword>
<evidence type="ECO:0000313" key="2">
    <source>
        <dbReference type="EMBL" id="EKE83438.1"/>
    </source>
</evidence>
<dbReference type="STRING" id="740709.A10D4_08452"/>
<feature type="chain" id="PRO_5003862115" evidence="1">
    <location>
        <begin position="25"/>
        <end position="663"/>
    </location>
</feature>
<sequence length="663" mass="75996">MTISKVASKAVFFIFLCATFAATAEQARGERTAERTPEKMPQQDKLMLEPITQAEMLRWFDQREERYNTYYDQLKSLDDQELAKLLWQEERANYYRGLERMAFHAPVYNIEYRSNELNRLQDYADADAMLNAYIDSLTARQNDFEPRCSAHGSKRALQLDSGFQWPFRYQLHYDKASLADGSAVPFVDESNPARTHNSVIKSGDIYCLSSRDQQPLAPQSVSVNFRAQIPDAIVEFEFSAQDQGKTLTKQGYTVTVQSWRDNRFEIYIDSPTGDARQRFRSHDVLAEAQNELGLHLTWHSSQRRPLAEVPVVDDVVRELIQRALAEDISAAEARAELQALQRQFNQQQGNRLYLARAFNGDVDTARVTLMVYNDSNPVIERKVQLPVQRLVNEVAEDADIEQALTAVEVTAPVYDKRLSVNAEQADLSETALQKQVKLNLFTVFDQSALRADDYPNQVSWFYPPLRSDLLLHRHQRVIKTSASMLLFLDEQEQPMVDPAFKDFYADPKADIHYASALKVGGIEAPFMAARLEFDPKLWPRPPARVTGKISLVSAPNMQQVQYPIDDLPAGLSFTDNRLTVDLTVFDVPQPESIKKDPALAADYQLMAKDEHGYLAVWHKQPVFLPNKRRPRYHTYYFYGQPEHIEIWYPGKLGIVDLPVELEL</sequence>
<evidence type="ECO:0000313" key="3">
    <source>
        <dbReference type="Proteomes" id="UP000014115"/>
    </source>
</evidence>
<dbReference type="OrthoDB" id="6978320at2"/>
<organism evidence="2 3">
    <name type="scientific">Idiomarina xiamenensis 10-D-4</name>
    <dbReference type="NCBI Taxonomy" id="740709"/>
    <lineage>
        <taxon>Bacteria</taxon>
        <taxon>Pseudomonadati</taxon>
        <taxon>Pseudomonadota</taxon>
        <taxon>Gammaproteobacteria</taxon>
        <taxon>Alteromonadales</taxon>
        <taxon>Idiomarinaceae</taxon>
        <taxon>Idiomarina</taxon>
    </lineage>
</organism>
<dbReference type="AlphaFoldDB" id="K2K6Y7"/>
<dbReference type="RefSeq" id="WP_008488933.1">
    <property type="nucleotide sequence ID" value="NZ_AMRG01000009.1"/>
</dbReference>
<evidence type="ECO:0000256" key="1">
    <source>
        <dbReference type="SAM" id="SignalP"/>
    </source>
</evidence>
<comment type="caution">
    <text evidence="2">The sequence shown here is derived from an EMBL/GenBank/DDBJ whole genome shotgun (WGS) entry which is preliminary data.</text>
</comment>